<evidence type="ECO:0000259" key="4">
    <source>
        <dbReference type="PROSITE" id="PS50222"/>
    </source>
</evidence>
<evidence type="ECO:0000256" key="2">
    <source>
        <dbReference type="SAM" id="MobiDB-lite"/>
    </source>
</evidence>
<dbReference type="AlphaFoldDB" id="A0A564YWB6"/>
<dbReference type="InterPro" id="IPR011992">
    <property type="entry name" value="EF-hand-dom_pair"/>
</dbReference>
<organism evidence="5 6">
    <name type="scientific">Hymenolepis diminuta</name>
    <name type="common">Rat tapeworm</name>
    <dbReference type="NCBI Taxonomy" id="6216"/>
    <lineage>
        <taxon>Eukaryota</taxon>
        <taxon>Metazoa</taxon>
        <taxon>Spiralia</taxon>
        <taxon>Lophotrochozoa</taxon>
        <taxon>Platyhelminthes</taxon>
        <taxon>Cestoda</taxon>
        <taxon>Eucestoda</taxon>
        <taxon>Cyclophyllidea</taxon>
        <taxon>Hymenolepididae</taxon>
        <taxon>Hymenolepis</taxon>
    </lineage>
</organism>
<dbReference type="InterPro" id="IPR018247">
    <property type="entry name" value="EF_Hand_1_Ca_BS"/>
</dbReference>
<dbReference type="Proteomes" id="UP000321570">
    <property type="component" value="Unassembled WGS sequence"/>
</dbReference>
<accession>A0A564YWB6</accession>
<feature type="compositionally biased region" description="Low complexity" evidence="2">
    <location>
        <begin position="114"/>
        <end position="124"/>
    </location>
</feature>
<keyword evidence="1" id="KW-0106">Calcium</keyword>
<protein>
    <recommendedName>
        <fullName evidence="4">EF-hand domain-containing protein</fullName>
    </recommendedName>
</protein>
<feature type="transmembrane region" description="Helical" evidence="3">
    <location>
        <begin position="86"/>
        <end position="112"/>
    </location>
</feature>
<dbReference type="InterPro" id="IPR002048">
    <property type="entry name" value="EF_hand_dom"/>
</dbReference>
<keyword evidence="3" id="KW-1133">Transmembrane helix</keyword>
<gene>
    <name evidence="5" type="ORF">WMSIL1_LOCUS10498</name>
</gene>
<sequence>MPMFLAGQESGRHYLALKSVDRYKNTPFLTSSFLTATVSLWNIHFLSRFSNLWHYFNDFWEAPSVRTINFSSERYRDGGVMSQNRIYFSSILVLILFLSSLVPTVSAVGLGLNRQQQSSHQRQPQDPPFYDPARTGAESVSSNDDSTIVVRTREASAPIQQPPQPFGGPVISPYQYNVPPMNPGPQQPLLVPVYYPNYKYYPVYGGSWVYPETRLVGNFGSYNLRRNLQQNRQKNGNRRRKERQRGGKCPKVCDTCIRTHDLDQERENDELQRRFAFHVKPSLHDMDSVEALFKYMDGNNDGSISLTELQNYLLLHNIISPEAPK</sequence>
<evidence type="ECO:0000256" key="1">
    <source>
        <dbReference type="ARBA" id="ARBA00022837"/>
    </source>
</evidence>
<dbReference type="SUPFAM" id="SSF47473">
    <property type="entry name" value="EF-hand"/>
    <property type="match status" value="1"/>
</dbReference>
<dbReference type="PROSITE" id="PS00018">
    <property type="entry name" value="EF_HAND_1"/>
    <property type="match status" value="1"/>
</dbReference>
<feature type="region of interest" description="Disordered" evidence="2">
    <location>
        <begin position="114"/>
        <end position="146"/>
    </location>
</feature>
<evidence type="ECO:0000313" key="6">
    <source>
        <dbReference type="Proteomes" id="UP000321570"/>
    </source>
</evidence>
<keyword evidence="3" id="KW-0472">Membrane</keyword>
<dbReference type="PROSITE" id="PS50222">
    <property type="entry name" value="EF_HAND_2"/>
    <property type="match status" value="1"/>
</dbReference>
<feature type="domain" description="EF-hand" evidence="4">
    <location>
        <begin position="284"/>
        <end position="319"/>
    </location>
</feature>
<reference evidence="5 6" key="1">
    <citation type="submission" date="2019-07" db="EMBL/GenBank/DDBJ databases">
        <authorList>
            <person name="Jastrzebski P J."/>
            <person name="Paukszto L."/>
            <person name="Jastrzebski P J."/>
        </authorList>
    </citation>
    <scope>NUCLEOTIDE SEQUENCE [LARGE SCALE GENOMIC DNA]</scope>
    <source>
        <strain evidence="5 6">WMS-il1</strain>
    </source>
</reference>
<evidence type="ECO:0000313" key="5">
    <source>
        <dbReference type="EMBL" id="VUZ51552.1"/>
    </source>
</evidence>
<evidence type="ECO:0000256" key="3">
    <source>
        <dbReference type="SAM" id="Phobius"/>
    </source>
</evidence>
<keyword evidence="6" id="KW-1185">Reference proteome</keyword>
<proteinExistence type="predicted"/>
<dbReference type="EMBL" id="CABIJS010000444">
    <property type="protein sequence ID" value="VUZ51552.1"/>
    <property type="molecule type" value="Genomic_DNA"/>
</dbReference>
<dbReference type="GO" id="GO:0005509">
    <property type="term" value="F:calcium ion binding"/>
    <property type="evidence" value="ECO:0007669"/>
    <property type="project" value="InterPro"/>
</dbReference>
<keyword evidence="3" id="KW-0812">Transmembrane</keyword>
<name>A0A564YWB6_HYMDI</name>